<dbReference type="PANTHER" id="PTHR33221">
    <property type="entry name" value="WINGED HELIX-TURN-HELIX TRANSCRIPTIONAL REGULATOR, RRF2 FAMILY"/>
    <property type="match status" value="1"/>
</dbReference>
<protein>
    <submittedName>
        <fullName evidence="2">Rrf2 family transcriptional regulator</fullName>
    </submittedName>
</protein>
<evidence type="ECO:0000313" key="3">
    <source>
        <dbReference type="Proteomes" id="UP000315252"/>
    </source>
</evidence>
<dbReference type="InterPro" id="IPR036388">
    <property type="entry name" value="WH-like_DNA-bd_sf"/>
</dbReference>
<comment type="caution">
    <text evidence="2">The sequence shown here is derived from an EMBL/GenBank/DDBJ whole genome shotgun (WGS) entry which is preliminary data.</text>
</comment>
<dbReference type="EMBL" id="VHSH01000007">
    <property type="protein sequence ID" value="TQV77825.1"/>
    <property type="molecule type" value="Genomic_DNA"/>
</dbReference>
<organism evidence="2 3">
    <name type="scientific">Denitrobaculum tricleocarpae</name>
    <dbReference type="NCBI Taxonomy" id="2591009"/>
    <lineage>
        <taxon>Bacteria</taxon>
        <taxon>Pseudomonadati</taxon>
        <taxon>Pseudomonadota</taxon>
        <taxon>Alphaproteobacteria</taxon>
        <taxon>Rhodospirillales</taxon>
        <taxon>Rhodospirillaceae</taxon>
        <taxon>Denitrobaculum</taxon>
    </lineage>
</organism>
<dbReference type="Gene3D" id="1.10.10.10">
    <property type="entry name" value="Winged helix-like DNA-binding domain superfamily/Winged helix DNA-binding domain"/>
    <property type="match status" value="1"/>
</dbReference>
<reference evidence="2 3" key="1">
    <citation type="submission" date="2019-06" db="EMBL/GenBank/DDBJ databases">
        <title>Whole genome sequence for Rhodospirillaceae sp. R148.</title>
        <authorList>
            <person name="Wang G."/>
        </authorList>
    </citation>
    <scope>NUCLEOTIDE SEQUENCE [LARGE SCALE GENOMIC DNA]</scope>
    <source>
        <strain evidence="2 3">R148</strain>
    </source>
</reference>
<accession>A0A545TKS6</accession>
<proteinExistence type="predicted"/>
<dbReference type="InterPro" id="IPR000944">
    <property type="entry name" value="Tscrpt_reg_Rrf2"/>
</dbReference>
<gene>
    <name evidence="2" type="ORF">FKG95_19915</name>
</gene>
<evidence type="ECO:0000256" key="1">
    <source>
        <dbReference type="ARBA" id="ARBA00023125"/>
    </source>
</evidence>
<dbReference type="GO" id="GO:0003700">
    <property type="term" value="F:DNA-binding transcription factor activity"/>
    <property type="evidence" value="ECO:0007669"/>
    <property type="project" value="TreeGrafter"/>
</dbReference>
<name>A0A545TKS6_9PROT</name>
<dbReference type="PANTHER" id="PTHR33221:SF4">
    <property type="entry name" value="HTH-TYPE TRANSCRIPTIONAL REPRESSOR NSRR"/>
    <property type="match status" value="1"/>
</dbReference>
<dbReference type="OrthoDB" id="9795923at2"/>
<dbReference type="NCBIfam" id="TIGR00738">
    <property type="entry name" value="rrf2_super"/>
    <property type="match status" value="1"/>
</dbReference>
<dbReference type="Pfam" id="PF02082">
    <property type="entry name" value="Rrf2"/>
    <property type="match status" value="1"/>
</dbReference>
<dbReference type="InterPro" id="IPR036390">
    <property type="entry name" value="WH_DNA-bd_sf"/>
</dbReference>
<dbReference type="GO" id="GO:0003677">
    <property type="term" value="F:DNA binding"/>
    <property type="evidence" value="ECO:0007669"/>
    <property type="project" value="UniProtKB-KW"/>
</dbReference>
<keyword evidence="1" id="KW-0238">DNA-binding</keyword>
<sequence length="148" mass="16098">MQLTAFTDYSLRALIYLAVSDGRQVSSREIAESYGISVHHVAKVCKWLVNEGYATATRGKGGGLRLAIAPEKIKIGEVVRRAERGTGLVECMRGRDGSCAIESACGLIAVLNDAHRAFFETLDRYSLADATANKRGIAKLLRQPELES</sequence>
<keyword evidence="3" id="KW-1185">Reference proteome</keyword>
<dbReference type="AlphaFoldDB" id="A0A545TKS6"/>
<dbReference type="SUPFAM" id="SSF46785">
    <property type="entry name" value="Winged helix' DNA-binding domain"/>
    <property type="match status" value="1"/>
</dbReference>
<dbReference type="RefSeq" id="WP_142898168.1">
    <property type="nucleotide sequence ID" value="NZ_ML660058.1"/>
</dbReference>
<evidence type="ECO:0000313" key="2">
    <source>
        <dbReference type="EMBL" id="TQV77825.1"/>
    </source>
</evidence>
<dbReference type="PROSITE" id="PS51197">
    <property type="entry name" value="HTH_RRF2_2"/>
    <property type="match status" value="1"/>
</dbReference>
<dbReference type="Proteomes" id="UP000315252">
    <property type="component" value="Unassembled WGS sequence"/>
</dbReference>
<dbReference type="GO" id="GO:0005829">
    <property type="term" value="C:cytosol"/>
    <property type="evidence" value="ECO:0007669"/>
    <property type="project" value="TreeGrafter"/>
</dbReference>